<sequence length="222" mass="24123">MPLSLSLSRPKNKPRISITLHPRGKNSIGENRARLKYSAFHWGVLISPKHASQPSGVGEHVSAHVHFDVTDSIYVDPVTGESSDAWRFRVRRSTDPVGEFRILGRVEVGKVPLLSSGSGSGSRSGSGVGFEELVERVRERLGAIPLPRKEFRQEENCVSWTRAAIGGLGEMGVLGLGLGEGFEIEEFMDVALGFADECLASLGEKGMGRVLDYRPGVGKRVK</sequence>
<comment type="caution">
    <text evidence="1">The sequence shown here is derived from an EMBL/GenBank/DDBJ whole genome shotgun (WGS) entry which is preliminary data.</text>
</comment>
<dbReference type="RefSeq" id="XP_026602198.1">
    <property type="nucleotide sequence ID" value="XM_026749108.1"/>
</dbReference>
<dbReference type="InterPro" id="IPR054208">
    <property type="entry name" value="DUF6914"/>
</dbReference>
<dbReference type="AlphaFoldDB" id="A0A3D8RKD5"/>
<evidence type="ECO:0000313" key="2">
    <source>
        <dbReference type="Proteomes" id="UP000256690"/>
    </source>
</evidence>
<dbReference type="EMBL" id="PVWQ01000008">
    <property type="protein sequence ID" value="RDW74430.1"/>
    <property type="molecule type" value="Genomic_DNA"/>
</dbReference>
<keyword evidence="2" id="KW-1185">Reference proteome</keyword>
<dbReference type="OrthoDB" id="4924482at2759"/>
<gene>
    <name evidence="1" type="ORF">DSM5745_07092</name>
</gene>
<accession>A0A3D8RKD5</accession>
<evidence type="ECO:0000313" key="1">
    <source>
        <dbReference type="EMBL" id="RDW74430.1"/>
    </source>
</evidence>
<organism evidence="1 2">
    <name type="scientific">Aspergillus mulundensis</name>
    <dbReference type="NCBI Taxonomy" id="1810919"/>
    <lineage>
        <taxon>Eukaryota</taxon>
        <taxon>Fungi</taxon>
        <taxon>Dikarya</taxon>
        <taxon>Ascomycota</taxon>
        <taxon>Pezizomycotina</taxon>
        <taxon>Eurotiomycetes</taxon>
        <taxon>Eurotiomycetidae</taxon>
        <taxon>Eurotiales</taxon>
        <taxon>Aspergillaceae</taxon>
        <taxon>Aspergillus</taxon>
        <taxon>Aspergillus subgen. Nidulantes</taxon>
    </lineage>
</organism>
<reference evidence="1 2" key="1">
    <citation type="journal article" date="2018" name="IMA Fungus">
        <title>IMA Genome-F 9: Draft genome sequence of Annulohypoxylon stygium, Aspergillus mulundensis, Berkeleyomyces basicola (syn. Thielaviopsis basicola), Ceratocystis smalleyi, two Cercospora beticola strains, Coleophoma cylindrospora, Fusarium fracticaudum, Phialophora cf. hyalina, and Morchella septimelata.</title>
        <authorList>
            <person name="Wingfield B.D."/>
            <person name="Bills G.F."/>
            <person name="Dong Y."/>
            <person name="Huang W."/>
            <person name="Nel W.J."/>
            <person name="Swalarsk-Parry B.S."/>
            <person name="Vaghefi N."/>
            <person name="Wilken P.M."/>
            <person name="An Z."/>
            <person name="de Beer Z.W."/>
            <person name="De Vos L."/>
            <person name="Chen L."/>
            <person name="Duong T.A."/>
            <person name="Gao Y."/>
            <person name="Hammerbacher A."/>
            <person name="Kikkert J.R."/>
            <person name="Li Y."/>
            <person name="Li H."/>
            <person name="Li K."/>
            <person name="Li Q."/>
            <person name="Liu X."/>
            <person name="Ma X."/>
            <person name="Naidoo K."/>
            <person name="Pethybridge S.J."/>
            <person name="Sun J."/>
            <person name="Steenkamp E.T."/>
            <person name="van der Nest M.A."/>
            <person name="van Wyk S."/>
            <person name="Wingfield M.J."/>
            <person name="Xiong C."/>
            <person name="Yue Q."/>
            <person name="Zhang X."/>
        </authorList>
    </citation>
    <scope>NUCLEOTIDE SEQUENCE [LARGE SCALE GENOMIC DNA]</scope>
    <source>
        <strain evidence="1 2">DSM 5745</strain>
    </source>
</reference>
<protein>
    <submittedName>
        <fullName evidence="1">Uncharacterized protein</fullName>
    </submittedName>
</protein>
<proteinExistence type="predicted"/>
<dbReference type="GeneID" id="38117462"/>
<dbReference type="STRING" id="1810919.A0A3D8RKD5"/>
<dbReference type="Proteomes" id="UP000256690">
    <property type="component" value="Unassembled WGS sequence"/>
</dbReference>
<dbReference type="Pfam" id="PF21858">
    <property type="entry name" value="DUF6914"/>
    <property type="match status" value="1"/>
</dbReference>
<name>A0A3D8RKD5_9EURO</name>